<evidence type="ECO:0000256" key="1">
    <source>
        <dbReference type="ARBA" id="ARBA00000553"/>
    </source>
</evidence>
<evidence type="ECO:0000313" key="15">
    <source>
        <dbReference type="Proteomes" id="UP000536773"/>
    </source>
</evidence>
<evidence type="ECO:0000313" key="13">
    <source>
        <dbReference type="EMBL" id="NMK39971.1"/>
    </source>
</evidence>
<dbReference type="RefSeq" id="WP_014015162.1">
    <property type="nucleotide sequence ID" value="NZ_AP031433.1"/>
</dbReference>
<dbReference type="Proteomes" id="UP000536773">
    <property type="component" value="Unassembled WGS sequence"/>
</dbReference>
<evidence type="ECO:0000256" key="8">
    <source>
        <dbReference type="ARBA" id="ARBA00047989"/>
    </source>
</evidence>
<name>A0A269TEF1_MEGEL</name>
<dbReference type="CDD" id="cd16833">
    <property type="entry name" value="YfiH"/>
    <property type="match status" value="1"/>
</dbReference>
<dbReference type="InterPro" id="IPR038371">
    <property type="entry name" value="Cu_polyphenol_OxRdtase_sf"/>
</dbReference>
<gene>
    <name evidence="13" type="primary">pgeF</name>
    <name evidence="12" type="ORF">C6Y28_03225</name>
    <name evidence="13" type="ORF">HG933_11470</name>
</gene>
<evidence type="ECO:0000256" key="7">
    <source>
        <dbReference type="ARBA" id="ARBA00022833"/>
    </source>
</evidence>
<dbReference type="GO" id="GO:0005507">
    <property type="term" value="F:copper ion binding"/>
    <property type="evidence" value="ECO:0007669"/>
    <property type="project" value="TreeGrafter"/>
</dbReference>
<dbReference type="Gene3D" id="3.60.140.10">
    <property type="entry name" value="CNF1/YfiH-like putative cysteine hydrolases"/>
    <property type="match status" value="1"/>
</dbReference>
<dbReference type="GO" id="GO:0017061">
    <property type="term" value="F:S-methyl-5-thioadenosine phosphorylase activity"/>
    <property type="evidence" value="ECO:0007669"/>
    <property type="project" value="UniProtKB-EC"/>
</dbReference>
<comment type="catalytic activity">
    <reaction evidence="1">
        <text>inosine + phosphate = alpha-D-ribose 1-phosphate + hypoxanthine</text>
        <dbReference type="Rhea" id="RHEA:27646"/>
        <dbReference type="ChEBI" id="CHEBI:17368"/>
        <dbReference type="ChEBI" id="CHEBI:17596"/>
        <dbReference type="ChEBI" id="CHEBI:43474"/>
        <dbReference type="ChEBI" id="CHEBI:57720"/>
        <dbReference type="EC" id="2.4.2.1"/>
    </reaction>
    <physiologicalReaction direction="left-to-right" evidence="1">
        <dbReference type="Rhea" id="RHEA:27647"/>
    </physiologicalReaction>
</comment>
<evidence type="ECO:0000256" key="5">
    <source>
        <dbReference type="ARBA" id="ARBA00022723"/>
    </source>
</evidence>
<dbReference type="InterPro" id="IPR003730">
    <property type="entry name" value="Cu_polyphenol_OxRdtase"/>
</dbReference>
<evidence type="ECO:0000256" key="10">
    <source>
        <dbReference type="ARBA" id="ARBA00049893"/>
    </source>
</evidence>
<evidence type="ECO:0000313" key="12">
    <source>
        <dbReference type="EMBL" id="AVO26705.1"/>
    </source>
</evidence>
<evidence type="ECO:0000256" key="3">
    <source>
        <dbReference type="ARBA" id="ARBA00007353"/>
    </source>
</evidence>
<dbReference type="GeneID" id="97491125"/>
<keyword evidence="4" id="KW-0808">Transferase</keyword>
<evidence type="ECO:0000256" key="9">
    <source>
        <dbReference type="ARBA" id="ARBA00048968"/>
    </source>
</evidence>
<evidence type="ECO:0000256" key="2">
    <source>
        <dbReference type="ARBA" id="ARBA00003215"/>
    </source>
</evidence>
<keyword evidence="7" id="KW-0862">Zinc</keyword>
<comment type="catalytic activity">
    <reaction evidence="8">
        <text>adenosine + H2O + H(+) = inosine + NH4(+)</text>
        <dbReference type="Rhea" id="RHEA:24408"/>
        <dbReference type="ChEBI" id="CHEBI:15377"/>
        <dbReference type="ChEBI" id="CHEBI:15378"/>
        <dbReference type="ChEBI" id="CHEBI:16335"/>
        <dbReference type="ChEBI" id="CHEBI:17596"/>
        <dbReference type="ChEBI" id="CHEBI:28938"/>
        <dbReference type="EC" id="3.5.4.4"/>
    </reaction>
    <physiologicalReaction direction="left-to-right" evidence="8">
        <dbReference type="Rhea" id="RHEA:24409"/>
    </physiologicalReaction>
</comment>
<keyword evidence="5" id="KW-0479">Metal-binding</keyword>
<dbReference type="InterPro" id="IPR011324">
    <property type="entry name" value="Cytotoxic_necrot_fac-like_cat"/>
</dbReference>
<keyword evidence="6" id="KW-0378">Hydrolase</keyword>
<evidence type="ECO:0000256" key="6">
    <source>
        <dbReference type="ARBA" id="ARBA00022801"/>
    </source>
</evidence>
<comment type="catalytic activity">
    <reaction evidence="9">
        <text>adenosine + phosphate = alpha-D-ribose 1-phosphate + adenine</text>
        <dbReference type="Rhea" id="RHEA:27642"/>
        <dbReference type="ChEBI" id="CHEBI:16335"/>
        <dbReference type="ChEBI" id="CHEBI:16708"/>
        <dbReference type="ChEBI" id="CHEBI:43474"/>
        <dbReference type="ChEBI" id="CHEBI:57720"/>
        <dbReference type="EC" id="2.4.2.1"/>
    </reaction>
    <physiologicalReaction direction="left-to-right" evidence="9">
        <dbReference type="Rhea" id="RHEA:27643"/>
    </physiologicalReaction>
</comment>
<sequence length="268" mass="28788">MTKWVEHKNGICWEESTLLAGAGLRHGVTGKSGGVSEAPFTSLNLALHVGDRPKDVLENRRRLCALLGYPLQKLTTAQQTHEDHVVAVGPAEIGCGAGSYADALAHTDAIMTNLPGVPLLLCIADCVPVIVYDPVKQAVAVIHDGWRGTVQRLAAKTVFAMRLAYGSDPKDLLAYVGPSISRSHYQVSEDTAMAFRRLGPDYAACAGETDGVWSVDLWQANRLLLLEAGLAPDHVEVTTSCAFSEADKFFSYRRDGGHTGRMGAFAVL</sequence>
<dbReference type="NCBIfam" id="TIGR00726">
    <property type="entry name" value="peptidoglycan editing factor PgeF"/>
    <property type="match status" value="1"/>
</dbReference>
<comment type="catalytic activity">
    <reaction evidence="10">
        <text>S-methyl-5'-thioadenosine + phosphate = 5-(methylsulfanyl)-alpha-D-ribose 1-phosphate + adenine</text>
        <dbReference type="Rhea" id="RHEA:11852"/>
        <dbReference type="ChEBI" id="CHEBI:16708"/>
        <dbReference type="ChEBI" id="CHEBI:17509"/>
        <dbReference type="ChEBI" id="CHEBI:43474"/>
        <dbReference type="ChEBI" id="CHEBI:58533"/>
        <dbReference type="EC" id="2.4.2.28"/>
    </reaction>
    <physiologicalReaction direction="left-to-right" evidence="10">
        <dbReference type="Rhea" id="RHEA:11853"/>
    </physiologicalReaction>
</comment>
<dbReference type="Proteomes" id="UP000238358">
    <property type="component" value="Chromosome"/>
</dbReference>
<dbReference type="EMBL" id="JABBJH010000028">
    <property type="protein sequence ID" value="NMK39971.1"/>
    <property type="molecule type" value="Genomic_DNA"/>
</dbReference>
<evidence type="ECO:0000313" key="14">
    <source>
        <dbReference type="Proteomes" id="UP000238358"/>
    </source>
</evidence>
<evidence type="ECO:0000256" key="11">
    <source>
        <dbReference type="RuleBase" id="RU361274"/>
    </source>
</evidence>
<dbReference type="OrthoDB" id="4279at2"/>
<dbReference type="PANTHER" id="PTHR30616:SF2">
    <property type="entry name" value="PURINE NUCLEOSIDE PHOSPHORYLASE LACC1"/>
    <property type="match status" value="1"/>
</dbReference>
<reference evidence="13 15" key="2">
    <citation type="submission" date="2020-04" db="EMBL/GenBank/DDBJ databases">
        <authorList>
            <person name="Hitch T.C.A."/>
            <person name="Wylensek D."/>
            <person name="Clavel T."/>
        </authorList>
    </citation>
    <scope>NUCLEOTIDE SEQUENCE [LARGE SCALE GENOMIC DNA]</scope>
    <source>
        <strain evidence="13 15">WCA-386-APC-2A</strain>
    </source>
</reference>
<reference evidence="12 14" key="1">
    <citation type="journal article" date="2018" name="Genome Announc.">
        <title>Complete genomes of two Megasphaera elsdenii strains, NCIMB 702410 and ATCC 25940.</title>
        <authorList>
            <person name="Hatmaker E.A."/>
            <person name="O'Dell K."/>
            <person name="Riley L.A."/>
            <person name="Klingeman D.M."/>
            <person name="Guss A.M."/>
        </authorList>
    </citation>
    <scope>NUCLEOTIDE SEQUENCE [LARGE SCALE GENOMIC DNA]</scope>
    <source>
        <strain evidence="12 14">NCIMB702410</strain>
    </source>
</reference>
<organism evidence="13 15">
    <name type="scientific">Megasphaera elsdenii</name>
    <dbReference type="NCBI Taxonomy" id="907"/>
    <lineage>
        <taxon>Bacteria</taxon>
        <taxon>Bacillati</taxon>
        <taxon>Bacillota</taxon>
        <taxon>Negativicutes</taxon>
        <taxon>Veillonellales</taxon>
        <taxon>Veillonellaceae</taxon>
        <taxon>Megasphaera</taxon>
    </lineage>
</organism>
<accession>A0A269TEF1</accession>
<dbReference type="EMBL" id="CP027569">
    <property type="protein sequence ID" value="AVO26705.1"/>
    <property type="molecule type" value="Genomic_DNA"/>
</dbReference>
<proteinExistence type="inferred from homology"/>
<dbReference type="GO" id="GO:0016787">
    <property type="term" value="F:hydrolase activity"/>
    <property type="evidence" value="ECO:0007669"/>
    <property type="project" value="UniProtKB-KW"/>
</dbReference>
<evidence type="ECO:0000256" key="4">
    <source>
        <dbReference type="ARBA" id="ARBA00022679"/>
    </source>
</evidence>
<dbReference type="SUPFAM" id="SSF64438">
    <property type="entry name" value="CNF1/YfiH-like putative cysteine hydrolases"/>
    <property type="match status" value="1"/>
</dbReference>
<dbReference type="PANTHER" id="PTHR30616">
    <property type="entry name" value="UNCHARACTERIZED PROTEIN YFIH"/>
    <property type="match status" value="1"/>
</dbReference>
<comment type="function">
    <text evidence="2">Purine nucleoside enzyme that catalyzes the phosphorolysis of adenosine and inosine nucleosides, yielding D-ribose 1-phosphate and the respective free bases, adenine and hypoxanthine. Also catalyzes the phosphorolysis of S-methyl-5'-thioadenosine into adenine and S-methyl-5-thio-alpha-D-ribose 1-phosphate. Also has adenosine deaminase activity.</text>
</comment>
<protein>
    <recommendedName>
        <fullName evidence="11">Purine nucleoside phosphorylase</fullName>
    </recommendedName>
</protein>
<comment type="similarity">
    <text evidence="3 11">Belongs to the purine nucleoside phosphorylase YfiH/LACC1 family.</text>
</comment>
<dbReference type="AlphaFoldDB" id="A0A269TEF1"/>
<dbReference type="Pfam" id="PF02578">
    <property type="entry name" value="Cu-oxidase_4"/>
    <property type="match status" value="1"/>
</dbReference>